<feature type="compositionally biased region" description="Polar residues" evidence="9">
    <location>
        <begin position="17"/>
        <end position="27"/>
    </location>
</feature>
<feature type="compositionally biased region" description="Basic and acidic residues" evidence="9">
    <location>
        <begin position="473"/>
        <end position="486"/>
    </location>
</feature>
<feature type="region of interest" description="Disordered" evidence="9">
    <location>
        <begin position="785"/>
        <end position="868"/>
    </location>
</feature>
<evidence type="ECO:0000256" key="5">
    <source>
        <dbReference type="ARBA" id="ARBA00023015"/>
    </source>
</evidence>
<dbReference type="PROSITE" id="PS00028">
    <property type="entry name" value="ZINC_FINGER_C2H2_1"/>
    <property type="match status" value="2"/>
</dbReference>
<dbReference type="GO" id="GO:0005634">
    <property type="term" value="C:nucleus"/>
    <property type="evidence" value="ECO:0007669"/>
    <property type="project" value="UniProtKB-SubCell"/>
</dbReference>
<accession>A0A1L7X6G2</accession>
<dbReference type="Gene3D" id="3.30.160.60">
    <property type="entry name" value="Classic Zinc Finger"/>
    <property type="match status" value="3"/>
</dbReference>
<feature type="region of interest" description="Disordered" evidence="9">
    <location>
        <begin position="417"/>
        <end position="447"/>
    </location>
</feature>
<keyword evidence="12" id="KW-1185">Reference proteome</keyword>
<keyword evidence="4" id="KW-0862">Zinc</keyword>
<feature type="compositionally biased region" description="Low complexity" evidence="9">
    <location>
        <begin position="817"/>
        <end position="836"/>
    </location>
</feature>
<feature type="compositionally biased region" description="Basic and acidic residues" evidence="9">
    <location>
        <begin position="803"/>
        <end position="816"/>
    </location>
</feature>
<dbReference type="OrthoDB" id="6077919at2759"/>
<feature type="region of interest" description="Disordered" evidence="9">
    <location>
        <begin position="1"/>
        <end position="44"/>
    </location>
</feature>
<dbReference type="PROSITE" id="PS50157">
    <property type="entry name" value="ZINC_FINGER_C2H2_2"/>
    <property type="match status" value="2"/>
</dbReference>
<feature type="region of interest" description="Disordered" evidence="9">
    <location>
        <begin position="379"/>
        <end position="401"/>
    </location>
</feature>
<feature type="compositionally biased region" description="Polar residues" evidence="9">
    <location>
        <begin position="532"/>
        <end position="559"/>
    </location>
</feature>
<keyword evidence="5" id="KW-0805">Transcription regulation</keyword>
<feature type="compositionally biased region" description="Basic and acidic residues" evidence="9">
    <location>
        <begin position="852"/>
        <end position="861"/>
    </location>
</feature>
<evidence type="ECO:0000313" key="11">
    <source>
        <dbReference type="EMBL" id="CZR60616.1"/>
    </source>
</evidence>
<feature type="domain" description="C2H2-type" evidence="10">
    <location>
        <begin position="653"/>
        <end position="678"/>
    </location>
</feature>
<dbReference type="EMBL" id="FJOG01000016">
    <property type="protein sequence ID" value="CZR60616.1"/>
    <property type="molecule type" value="Genomic_DNA"/>
</dbReference>
<dbReference type="PANTHER" id="PTHR46179:SF13">
    <property type="entry name" value="C2H2-TYPE DOMAIN-CONTAINING PROTEIN"/>
    <property type="match status" value="1"/>
</dbReference>
<feature type="region of interest" description="Disordered" evidence="9">
    <location>
        <begin position="532"/>
        <end position="569"/>
    </location>
</feature>
<evidence type="ECO:0000256" key="9">
    <source>
        <dbReference type="SAM" id="MobiDB-lite"/>
    </source>
</evidence>
<keyword evidence="3 8" id="KW-0863">Zinc-finger</keyword>
<dbReference type="Proteomes" id="UP000184330">
    <property type="component" value="Unassembled WGS sequence"/>
</dbReference>
<sequence length="925" mass="102512">MANQSNYYRSGPRTYMPSLSSINSTDSGHFHGHTREMRPPVPPPVEVADLSISRTLPSPTATASSNLDLLPPPGPYGDMSYGNPNNGRIYQFPTDNQIMRPSQDPIQSWYSTQDGPWTHVSKVNPVSQDIISDERFQSKQTGSRNHNSSRGQYKQHQHNPSEAGSSFHFGVPGVPHSDSGYGTRRSVANTSVFSGDAPERDQDCQSLAGHVENYQPFGYIEDMAQRDARSSEPWNASVSSLSESRGLVCPDCHKAVKTQSEMKKHELRHTRPFECNVQGCNRIEGFSTPNDLDRHMKSKHSELLTSSTGIKKFRCVVPGCKSKDKAWPRLDNFKSHLKRVHQLRTDEAMDTMVKSGEFWEQPGLHVVDELSVEQHTLPDLAQPPAGFAPRENFTRPQVGSSWTPYPQAIEPAHDLIAPKGPQAGLYDSRSSTSDERSPHPEAPQQTIVKPGDVLRNYVPENISLDRMSLVPAGHDDSAVSKPDQAKSHAGLKVSPQGKAPRQNNSVSAATATLQAIKTVLAELDLPEISNEITSSGDLERSSLPNATSSPRETWNNSPNPAMRAQDKDTADAVPALKGAKDSQIEKKAAEVLKIFTNLGFTLSKDPTHSPKQHNIGSAASHRSENQVTCQTCKKFTGRPCELKKHMKRHERPYGCTFLTCNKVFGSKNDWKRHENSQHFHLEIWRCSDPKPDESPCTKVCYRRLTFQEHLKKDHHIEDEAIIKTKTDNCRLGRNCQARFWCGFCGKSVDLKKKGLEAWTERFDHIDDHFMGRGMPKQSIREWIPVDSDKPKGDVASPPIFGESSDKESPNGSEHSDGSPTGSSSDPGPSSNPGESSATAIDLETQNPVGSKRRAEEAENSRPPKRSKTATAFEKVVYCCECGSPHNPRLHFSCSTCDESHRWCSSCQGGLERVERDLSPEPSPAS</sequence>
<evidence type="ECO:0000313" key="12">
    <source>
        <dbReference type="Proteomes" id="UP000184330"/>
    </source>
</evidence>
<protein>
    <recommendedName>
        <fullName evidence="10">C2H2-type domain-containing protein</fullName>
    </recommendedName>
</protein>
<gene>
    <name evidence="11" type="ORF">PAC_10512</name>
</gene>
<dbReference type="GO" id="GO:0008270">
    <property type="term" value="F:zinc ion binding"/>
    <property type="evidence" value="ECO:0007669"/>
    <property type="project" value="UniProtKB-KW"/>
</dbReference>
<dbReference type="STRING" id="576137.A0A1L7X6G2"/>
<reference evidence="11 12" key="1">
    <citation type="submission" date="2016-03" db="EMBL/GenBank/DDBJ databases">
        <authorList>
            <person name="Ploux O."/>
        </authorList>
    </citation>
    <scope>NUCLEOTIDE SEQUENCE [LARGE SCALE GENOMIC DNA]</scope>
    <source>
        <strain evidence="11 12">UAMH 11012</strain>
    </source>
</reference>
<feature type="compositionally biased region" description="Polar residues" evidence="9">
    <location>
        <begin position="138"/>
        <end position="164"/>
    </location>
</feature>
<keyword evidence="7" id="KW-0539">Nucleus</keyword>
<name>A0A1L7X6G2_9HELO</name>
<feature type="region of interest" description="Disordered" evidence="9">
    <location>
        <begin position="473"/>
        <end position="504"/>
    </location>
</feature>
<proteinExistence type="predicted"/>
<keyword evidence="2" id="KW-0479">Metal-binding</keyword>
<dbReference type="SMART" id="SM00355">
    <property type="entry name" value="ZnF_C2H2"/>
    <property type="match status" value="6"/>
</dbReference>
<evidence type="ECO:0000256" key="8">
    <source>
        <dbReference type="PROSITE-ProRule" id="PRU00042"/>
    </source>
</evidence>
<evidence type="ECO:0000256" key="4">
    <source>
        <dbReference type="ARBA" id="ARBA00022833"/>
    </source>
</evidence>
<evidence type="ECO:0000259" key="10">
    <source>
        <dbReference type="PROSITE" id="PS50157"/>
    </source>
</evidence>
<evidence type="ECO:0000256" key="2">
    <source>
        <dbReference type="ARBA" id="ARBA00022723"/>
    </source>
</evidence>
<dbReference type="GO" id="GO:0006357">
    <property type="term" value="P:regulation of transcription by RNA polymerase II"/>
    <property type="evidence" value="ECO:0007669"/>
    <property type="project" value="TreeGrafter"/>
</dbReference>
<dbReference type="PANTHER" id="PTHR46179">
    <property type="entry name" value="ZINC FINGER PROTEIN"/>
    <property type="match status" value="1"/>
</dbReference>
<dbReference type="InterPro" id="IPR051061">
    <property type="entry name" value="Zinc_finger_trans_reg"/>
</dbReference>
<dbReference type="InterPro" id="IPR013087">
    <property type="entry name" value="Znf_C2H2_type"/>
</dbReference>
<dbReference type="AlphaFoldDB" id="A0A1L7X6G2"/>
<evidence type="ECO:0000256" key="3">
    <source>
        <dbReference type="ARBA" id="ARBA00022771"/>
    </source>
</evidence>
<comment type="subcellular location">
    <subcellularLocation>
        <location evidence="1">Nucleus</location>
    </subcellularLocation>
</comment>
<evidence type="ECO:0000256" key="1">
    <source>
        <dbReference type="ARBA" id="ARBA00004123"/>
    </source>
</evidence>
<feature type="domain" description="C2H2-type" evidence="10">
    <location>
        <begin position="247"/>
        <end position="274"/>
    </location>
</feature>
<keyword evidence="6" id="KW-0804">Transcription</keyword>
<evidence type="ECO:0000256" key="6">
    <source>
        <dbReference type="ARBA" id="ARBA00023163"/>
    </source>
</evidence>
<feature type="region of interest" description="Disordered" evidence="9">
    <location>
        <begin position="133"/>
        <end position="185"/>
    </location>
</feature>
<evidence type="ECO:0000256" key="7">
    <source>
        <dbReference type="ARBA" id="ARBA00023242"/>
    </source>
</evidence>
<organism evidence="11 12">
    <name type="scientific">Phialocephala subalpina</name>
    <dbReference type="NCBI Taxonomy" id="576137"/>
    <lineage>
        <taxon>Eukaryota</taxon>
        <taxon>Fungi</taxon>
        <taxon>Dikarya</taxon>
        <taxon>Ascomycota</taxon>
        <taxon>Pezizomycotina</taxon>
        <taxon>Leotiomycetes</taxon>
        <taxon>Helotiales</taxon>
        <taxon>Mollisiaceae</taxon>
        <taxon>Phialocephala</taxon>
        <taxon>Phialocephala fortinii species complex</taxon>
    </lineage>
</organism>